<dbReference type="AlphaFoldDB" id="A0A3S5CX89"/>
<comment type="subcellular location">
    <subcellularLocation>
        <location evidence="1">Nucleus</location>
    </subcellularLocation>
</comment>
<evidence type="ECO:0000313" key="6">
    <source>
        <dbReference type="EMBL" id="SPQ23416.1"/>
    </source>
</evidence>
<dbReference type="PANTHER" id="PTHR31845">
    <property type="entry name" value="FINGER DOMAIN PROTEIN, PUTATIVE-RELATED"/>
    <property type="match status" value="1"/>
</dbReference>
<evidence type="ECO:0000256" key="4">
    <source>
        <dbReference type="ARBA" id="ARBA00023163"/>
    </source>
</evidence>
<accession>A0A3S5CX89</accession>
<evidence type="ECO:0000256" key="1">
    <source>
        <dbReference type="ARBA" id="ARBA00004123"/>
    </source>
</evidence>
<dbReference type="CDD" id="cd12148">
    <property type="entry name" value="fungal_TF_MHR"/>
    <property type="match status" value="1"/>
</dbReference>
<dbReference type="GO" id="GO:0000976">
    <property type="term" value="F:transcription cis-regulatory region binding"/>
    <property type="evidence" value="ECO:0007669"/>
    <property type="project" value="TreeGrafter"/>
</dbReference>
<sequence length="220" mass="24637">MHAQSVLLLRDMLGLGKDMCQAEEELRLVADEGPQEKGPIDAEAIQIVPDFALPLAEADAILGLYRTSYSPYFPFVPVHVTTAAAELDQTSPFLLRTILQVAVPQTAAVQKSVDRWFRQTISQRVIVKQERCLELLQALLIFIAWGDFQFYIESQATDLLHLASTLVLDLGLHKPPNVYGPGRQSFLPDAIRKVKGLAKYGHHTLDDMRAMLGFYYLNTV</sequence>
<dbReference type="InterPro" id="IPR051089">
    <property type="entry name" value="prtT"/>
</dbReference>
<proteinExistence type="predicted"/>
<keyword evidence="3" id="KW-0238">DNA-binding</keyword>
<dbReference type="EMBL" id="OUUZ01000010">
    <property type="protein sequence ID" value="SPQ23416.1"/>
    <property type="molecule type" value="Genomic_DNA"/>
</dbReference>
<dbReference type="PANTHER" id="PTHR31845:SF10">
    <property type="entry name" value="ZN(II)2CYS6 TRANSCRIPTION FACTOR (EUROFUNG)"/>
    <property type="match status" value="1"/>
</dbReference>
<protein>
    <submittedName>
        <fullName evidence="6">Db9d8240-fd34-4dca-8ffb-04f3f1f132ba</fullName>
    </submittedName>
</protein>
<dbReference type="Proteomes" id="UP000289323">
    <property type="component" value="Unassembled WGS sequence"/>
</dbReference>
<keyword evidence="5" id="KW-0539">Nucleus</keyword>
<organism evidence="6 7">
    <name type="scientific">Thermothielavioides terrestris</name>
    <dbReference type="NCBI Taxonomy" id="2587410"/>
    <lineage>
        <taxon>Eukaryota</taxon>
        <taxon>Fungi</taxon>
        <taxon>Dikarya</taxon>
        <taxon>Ascomycota</taxon>
        <taxon>Pezizomycotina</taxon>
        <taxon>Sordariomycetes</taxon>
        <taxon>Sordariomycetidae</taxon>
        <taxon>Sordariales</taxon>
        <taxon>Chaetomiaceae</taxon>
        <taxon>Thermothielavioides</taxon>
    </lineage>
</organism>
<evidence type="ECO:0000256" key="5">
    <source>
        <dbReference type="ARBA" id="ARBA00023242"/>
    </source>
</evidence>
<keyword evidence="4" id="KW-0804">Transcription</keyword>
<evidence type="ECO:0000256" key="3">
    <source>
        <dbReference type="ARBA" id="ARBA00023125"/>
    </source>
</evidence>
<gene>
    <name evidence="6" type="ORF">TT172_LOCUS5835</name>
</gene>
<evidence type="ECO:0000313" key="7">
    <source>
        <dbReference type="Proteomes" id="UP000289323"/>
    </source>
</evidence>
<keyword evidence="2" id="KW-0805">Transcription regulation</keyword>
<reference evidence="6 7" key="1">
    <citation type="submission" date="2018-04" db="EMBL/GenBank/DDBJ databases">
        <authorList>
            <person name="Huttner S."/>
            <person name="Dainat J."/>
        </authorList>
    </citation>
    <scope>NUCLEOTIDE SEQUENCE [LARGE SCALE GENOMIC DNA]</scope>
</reference>
<dbReference type="GO" id="GO:0000981">
    <property type="term" value="F:DNA-binding transcription factor activity, RNA polymerase II-specific"/>
    <property type="evidence" value="ECO:0007669"/>
    <property type="project" value="TreeGrafter"/>
</dbReference>
<name>A0A3S5CX89_9PEZI</name>
<evidence type="ECO:0000256" key="2">
    <source>
        <dbReference type="ARBA" id="ARBA00023015"/>
    </source>
</evidence>
<dbReference type="GO" id="GO:0005634">
    <property type="term" value="C:nucleus"/>
    <property type="evidence" value="ECO:0007669"/>
    <property type="project" value="UniProtKB-SubCell"/>
</dbReference>